<protein>
    <submittedName>
        <fullName evidence="2">Uncharacterized protein</fullName>
    </submittedName>
</protein>
<name>A0AAN7GV79_9PEZI</name>
<reference evidence="2" key="1">
    <citation type="journal article" date="2023" name="Mol. Phylogenet. Evol.">
        <title>Genome-scale phylogeny and comparative genomics of the fungal order Sordariales.</title>
        <authorList>
            <person name="Hensen N."/>
            <person name="Bonometti L."/>
            <person name="Westerberg I."/>
            <person name="Brannstrom I.O."/>
            <person name="Guillou S."/>
            <person name="Cros-Aarteil S."/>
            <person name="Calhoun S."/>
            <person name="Haridas S."/>
            <person name="Kuo A."/>
            <person name="Mondo S."/>
            <person name="Pangilinan J."/>
            <person name="Riley R."/>
            <person name="LaButti K."/>
            <person name="Andreopoulos B."/>
            <person name="Lipzen A."/>
            <person name="Chen C."/>
            <person name="Yan M."/>
            <person name="Daum C."/>
            <person name="Ng V."/>
            <person name="Clum A."/>
            <person name="Steindorff A."/>
            <person name="Ohm R.A."/>
            <person name="Martin F."/>
            <person name="Silar P."/>
            <person name="Natvig D.O."/>
            <person name="Lalanne C."/>
            <person name="Gautier V."/>
            <person name="Ament-Velasquez S.L."/>
            <person name="Kruys A."/>
            <person name="Hutchinson M.I."/>
            <person name="Powell A.J."/>
            <person name="Barry K."/>
            <person name="Miller A.N."/>
            <person name="Grigoriev I.V."/>
            <person name="Debuchy R."/>
            <person name="Gladieux P."/>
            <person name="Hiltunen Thoren M."/>
            <person name="Johannesson H."/>
        </authorList>
    </citation>
    <scope>NUCLEOTIDE SEQUENCE</scope>
    <source>
        <strain evidence="2">CBS 990.96</strain>
    </source>
</reference>
<keyword evidence="3" id="KW-1185">Reference proteome</keyword>
<organism evidence="2 3">
    <name type="scientific">Podospora fimiseda</name>
    <dbReference type="NCBI Taxonomy" id="252190"/>
    <lineage>
        <taxon>Eukaryota</taxon>
        <taxon>Fungi</taxon>
        <taxon>Dikarya</taxon>
        <taxon>Ascomycota</taxon>
        <taxon>Pezizomycotina</taxon>
        <taxon>Sordariomycetes</taxon>
        <taxon>Sordariomycetidae</taxon>
        <taxon>Sordariales</taxon>
        <taxon>Podosporaceae</taxon>
        <taxon>Podospora</taxon>
    </lineage>
</organism>
<evidence type="ECO:0000256" key="1">
    <source>
        <dbReference type="SAM" id="MobiDB-lite"/>
    </source>
</evidence>
<dbReference type="EMBL" id="MU865376">
    <property type="protein sequence ID" value="KAK4225078.1"/>
    <property type="molecule type" value="Genomic_DNA"/>
</dbReference>
<dbReference type="AlphaFoldDB" id="A0AAN7GV79"/>
<evidence type="ECO:0000313" key="3">
    <source>
        <dbReference type="Proteomes" id="UP001301958"/>
    </source>
</evidence>
<reference evidence="2" key="2">
    <citation type="submission" date="2023-05" db="EMBL/GenBank/DDBJ databases">
        <authorList>
            <consortium name="Lawrence Berkeley National Laboratory"/>
            <person name="Steindorff A."/>
            <person name="Hensen N."/>
            <person name="Bonometti L."/>
            <person name="Westerberg I."/>
            <person name="Brannstrom I.O."/>
            <person name="Guillou S."/>
            <person name="Cros-Aarteil S."/>
            <person name="Calhoun S."/>
            <person name="Haridas S."/>
            <person name="Kuo A."/>
            <person name="Mondo S."/>
            <person name="Pangilinan J."/>
            <person name="Riley R."/>
            <person name="Labutti K."/>
            <person name="Andreopoulos B."/>
            <person name="Lipzen A."/>
            <person name="Chen C."/>
            <person name="Yanf M."/>
            <person name="Daum C."/>
            <person name="Ng V."/>
            <person name="Clum A."/>
            <person name="Ohm R."/>
            <person name="Martin F."/>
            <person name="Silar P."/>
            <person name="Natvig D."/>
            <person name="Lalanne C."/>
            <person name="Gautier V."/>
            <person name="Ament-Velasquez S.L."/>
            <person name="Kruys A."/>
            <person name="Hutchinson M.I."/>
            <person name="Powell A.J."/>
            <person name="Barry K."/>
            <person name="Miller A.N."/>
            <person name="Grigoriev I.V."/>
            <person name="Debuchy R."/>
            <person name="Gladieux P."/>
            <person name="Thoren M.H."/>
            <person name="Johannesson H."/>
        </authorList>
    </citation>
    <scope>NUCLEOTIDE SEQUENCE</scope>
    <source>
        <strain evidence="2">CBS 990.96</strain>
    </source>
</reference>
<gene>
    <name evidence="2" type="ORF">QBC38DRAFT_547157</name>
</gene>
<comment type="caution">
    <text evidence="2">The sequence shown here is derived from an EMBL/GenBank/DDBJ whole genome shotgun (WGS) entry which is preliminary data.</text>
</comment>
<accession>A0AAN7GV79</accession>
<dbReference type="Proteomes" id="UP001301958">
    <property type="component" value="Unassembled WGS sequence"/>
</dbReference>
<proteinExistence type="predicted"/>
<evidence type="ECO:0000313" key="2">
    <source>
        <dbReference type="EMBL" id="KAK4225078.1"/>
    </source>
</evidence>
<feature type="region of interest" description="Disordered" evidence="1">
    <location>
        <begin position="651"/>
        <end position="679"/>
    </location>
</feature>
<sequence>MGTCRTCNKTIDLGAADDLPPLEFWNSFLHGHIVPFRHREYIRAASMFLALPENWDRGILEVATDFANKILDFKQRNSQFQLLPEHRTTTVLWLYQVRLALESLWKVKGYKDSCLEAPPLPVLLSHAPELLNEKLPKEYYTEDVLNSEEARQYWMLPTNKPLPESVSMPKPIAFMGFGNNTKTDINDFYYERYLRMALVIVQCYLRPGETRRRSWFINLGFSAMQTRTIKLRSFVPEVPLYSETHFYFYLQLVHAALSQLQTTPGNENLIQNLTFHSFQQLFAIKPSIWKKHYSPKHWDCLQSRGRFNPPDLKPLPTTIPLASESLTKKTSSIQQDFNEPFRKLGLIPEFPPQEIILFNLDIFFEDYKTVTLPISPSSDTPLTDAHLLKYIHSFIIRTGSTETIPSRAKTALLLLSRNPSLNLTRTTFLLNLSLSKSPGISLAYPSIPSLKPNPDFTPPLSTLPGMIYGRIQISDRGRTVIRHHNCPCHHELPMSENGPKTKEAVIYPTSVTPNPPIQIMHGCDCHFDLPLDQEALTRVIAKRFLDIEKSEKIPKGTACSWADKRKWTEDDWFQRWIRKNLVLVCAEELGSAWYGSYGEKKWGGEQGKKEWVRPKNEKIGNDEFVLFLEPKEDEENDEGVVEAWLEGLSVQEDEDAKTLGGKEEEEEDWENLSEAGTLI</sequence>